<sequence length="225" mass="25636">MATQQTMVNWAKDQIYKWIDMDGAYGAQCVDLIMAYVKNFANFCVSGNAIDYLTNTLPNGWRRYRKGEATIAPGDIAIWHWGSWDKYGHVGIVIDVRSNIITSVEQNVDGTPERGGAAKIMARDDTYLVGFIRPPYDNGENWTRIPEQGKFIVEVTEINVRTKPSIFSQKVDSYTTGEKVFYDSYVINEGLIWISYISYKGERHYIATGACKNGKRISNWGRFLQ</sequence>
<dbReference type="PROSITE" id="PS51781">
    <property type="entry name" value="SH3B"/>
    <property type="match status" value="1"/>
</dbReference>
<dbReference type="Proteomes" id="UP000425411">
    <property type="component" value="Chromosome"/>
</dbReference>
<dbReference type="InterPro" id="IPR038765">
    <property type="entry name" value="Papain-like_cys_pep_sf"/>
</dbReference>
<accession>A0AAP9HC89</accession>
<evidence type="ECO:0000256" key="2">
    <source>
        <dbReference type="ARBA" id="ARBA00011901"/>
    </source>
</evidence>
<proteinExistence type="predicted"/>
<dbReference type="GO" id="GO:0008745">
    <property type="term" value="F:N-acetylmuramoyl-L-alanine amidase activity"/>
    <property type="evidence" value="ECO:0007669"/>
    <property type="project" value="UniProtKB-EC"/>
</dbReference>
<evidence type="ECO:0000259" key="3">
    <source>
        <dbReference type="PROSITE" id="PS50911"/>
    </source>
</evidence>
<dbReference type="SUPFAM" id="SSF54001">
    <property type="entry name" value="Cysteine proteinases"/>
    <property type="match status" value="1"/>
</dbReference>
<evidence type="ECO:0000259" key="4">
    <source>
        <dbReference type="PROSITE" id="PS51781"/>
    </source>
</evidence>
<dbReference type="InterPro" id="IPR007921">
    <property type="entry name" value="CHAP_dom"/>
</dbReference>
<organism evidence="5 6">
    <name type="scientific">Gemella morbillorum</name>
    <dbReference type="NCBI Taxonomy" id="29391"/>
    <lineage>
        <taxon>Bacteria</taxon>
        <taxon>Bacillati</taxon>
        <taxon>Bacillota</taxon>
        <taxon>Bacilli</taxon>
        <taxon>Bacillales</taxon>
        <taxon>Gemellaceae</taxon>
        <taxon>Gemella</taxon>
    </lineage>
</organism>
<evidence type="ECO:0000256" key="1">
    <source>
        <dbReference type="ARBA" id="ARBA00001561"/>
    </source>
</evidence>
<dbReference type="Gene3D" id="3.90.1720.10">
    <property type="entry name" value="endopeptidase domain like (from Nostoc punctiforme)"/>
    <property type="match status" value="1"/>
</dbReference>
<dbReference type="Pfam" id="PF08460">
    <property type="entry name" value="SH3_5"/>
    <property type="match status" value="1"/>
</dbReference>
<gene>
    <name evidence="5" type="ORF">FOC49_01390</name>
</gene>
<dbReference type="PROSITE" id="PS50911">
    <property type="entry name" value="CHAP"/>
    <property type="match status" value="1"/>
</dbReference>
<dbReference type="EC" id="3.5.1.28" evidence="2"/>
<dbReference type="EMBL" id="CP046314">
    <property type="protein sequence ID" value="QGS08627.1"/>
    <property type="molecule type" value="Genomic_DNA"/>
</dbReference>
<dbReference type="RefSeq" id="WP_004633783.1">
    <property type="nucleotide sequence ID" value="NZ_CP046314.1"/>
</dbReference>
<feature type="domain" description="Peptidase C51" evidence="3">
    <location>
        <begin position="4"/>
        <end position="133"/>
    </location>
</feature>
<name>A0AAP9HC89_9BACL</name>
<comment type="catalytic activity">
    <reaction evidence="1">
        <text>Hydrolyzes the link between N-acetylmuramoyl residues and L-amino acid residues in certain cell-wall glycopeptides.</text>
        <dbReference type="EC" id="3.5.1.28"/>
    </reaction>
</comment>
<keyword evidence="6" id="KW-1185">Reference proteome</keyword>
<feature type="domain" description="SH3b" evidence="4">
    <location>
        <begin position="147"/>
        <end position="215"/>
    </location>
</feature>
<evidence type="ECO:0000313" key="6">
    <source>
        <dbReference type="Proteomes" id="UP000425411"/>
    </source>
</evidence>
<reference evidence="5 6" key="1">
    <citation type="submission" date="2019-11" db="EMBL/GenBank/DDBJ databases">
        <title>FDA dAtabase for Regulatory Grade micrObial Sequences (FDA-ARGOS): Supporting development and validation of Infectious Disease Dx tests.</title>
        <authorList>
            <person name="Turner S."/>
            <person name="Byrd R."/>
            <person name="Tallon L."/>
            <person name="Sadzewicz L."/>
            <person name="Vavikolanu K."/>
            <person name="Mehta A."/>
            <person name="Aluvathingal J."/>
            <person name="Nadendla S."/>
            <person name="Myers T."/>
            <person name="Yan Y."/>
            <person name="Sichtig H."/>
        </authorList>
    </citation>
    <scope>NUCLEOTIDE SEQUENCE [LARGE SCALE GENOMIC DNA]</scope>
    <source>
        <strain evidence="5 6">FDAARGOS_741</strain>
    </source>
</reference>
<dbReference type="SMART" id="SM00287">
    <property type="entry name" value="SH3b"/>
    <property type="match status" value="1"/>
</dbReference>
<dbReference type="Gene3D" id="2.30.30.40">
    <property type="entry name" value="SH3 Domains"/>
    <property type="match status" value="1"/>
</dbReference>
<evidence type="ECO:0000313" key="5">
    <source>
        <dbReference type="EMBL" id="QGS08627.1"/>
    </source>
</evidence>
<dbReference type="AlphaFoldDB" id="A0AAP9HC89"/>
<dbReference type="InterPro" id="IPR003646">
    <property type="entry name" value="SH3-like_bac-type"/>
</dbReference>
<protein>
    <recommendedName>
        <fullName evidence="2">N-acetylmuramoyl-L-alanine amidase</fullName>
        <ecNumber evidence="2">3.5.1.28</ecNumber>
    </recommendedName>
</protein>
<dbReference type="Pfam" id="PF05257">
    <property type="entry name" value="CHAP"/>
    <property type="match status" value="1"/>
</dbReference>